<evidence type="ECO:0000313" key="2">
    <source>
        <dbReference type="EMBL" id="KAJ7023426.1"/>
    </source>
</evidence>
<dbReference type="Proteomes" id="UP001218188">
    <property type="component" value="Unassembled WGS sequence"/>
</dbReference>
<protein>
    <submittedName>
        <fullName evidence="2">Uncharacterized protein</fullName>
    </submittedName>
</protein>
<evidence type="ECO:0000256" key="1">
    <source>
        <dbReference type="SAM" id="MobiDB-lite"/>
    </source>
</evidence>
<accession>A0AAD6SB37</accession>
<gene>
    <name evidence="2" type="ORF">C8F04DRAFT_181506</name>
</gene>
<sequence>MPHLLPAPSSFSRRTPPSAHAHPLSCRTPSRMCSVWATAQVQVQVESAAATPHAPRFHRRRAICGTTARRCSPFHAISVPSRPRLRPPHCPSTSHSYPAPPHPTRRTRRVPHPVPPPAYSGLCKAPIARRAYPRVAEPLRSQRVRLLRHRTTWSCLCRLGRRARSFLPVCADSRATHAHVKFVRRPLAHRIEARGMCGRPSRRAACIYESSVGGYAADSSRACPTLGLMPRG</sequence>
<feature type="region of interest" description="Disordered" evidence="1">
    <location>
        <begin position="82"/>
        <end position="114"/>
    </location>
</feature>
<feature type="region of interest" description="Disordered" evidence="1">
    <location>
        <begin position="1"/>
        <end position="23"/>
    </location>
</feature>
<keyword evidence="3" id="KW-1185">Reference proteome</keyword>
<comment type="caution">
    <text evidence="2">The sequence shown here is derived from an EMBL/GenBank/DDBJ whole genome shotgun (WGS) entry which is preliminary data.</text>
</comment>
<name>A0AAD6SB37_9AGAR</name>
<proteinExistence type="predicted"/>
<organism evidence="2 3">
    <name type="scientific">Mycena alexandri</name>
    <dbReference type="NCBI Taxonomy" id="1745969"/>
    <lineage>
        <taxon>Eukaryota</taxon>
        <taxon>Fungi</taxon>
        <taxon>Dikarya</taxon>
        <taxon>Basidiomycota</taxon>
        <taxon>Agaricomycotina</taxon>
        <taxon>Agaricomycetes</taxon>
        <taxon>Agaricomycetidae</taxon>
        <taxon>Agaricales</taxon>
        <taxon>Marasmiineae</taxon>
        <taxon>Mycenaceae</taxon>
        <taxon>Mycena</taxon>
    </lineage>
</organism>
<evidence type="ECO:0000313" key="3">
    <source>
        <dbReference type="Proteomes" id="UP001218188"/>
    </source>
</evidence>
<dbReference type="AlphaFoldDB" id="A0AAD6SB37"/>
<dbReference type="EMBL" id="JARJCM010000188">
    <property type="protein sequence ID" value="KAJ7023426.1"/>
    <property type="molecule type" value="Genomic_DNA"/>
</dbReference>
<reference evidence="2" key="1">
    <citation type="submission" date="2023-03" db="EMBL/GenBank/DDBJ databases">
        <title>Massive genome expansion in bonnet fungi (Mycena s.s.) driven by repeated elements and novel gene families across ecological guilds.</title>
        <authorList>
            <consortium name="Lawrence Berkeley National Laboratory"/>
            <person name="Harder C.B."/>
            <person name="Miyauchi S."/>
            <person name="Viragh M."/>
            <person name="Kuo A."/>
            <person name="Thoen E."/>
            <person name="Andreopoulos B."/>
            <person name="Lu D."/>
            <person name="Skrede I."/>
            <person name="Drula E."/>
            <person name="Henrissat B."/>
            <person name="Morin E."/>
            <person name="Kohler A."/>
            <person name="Barry K."/>
            <person name="LaButti K."/>
            <person name="Morin E."/>
            <person name="Salamov A."/>
            <person name="Lipzen A."/>
            <person name="Mereny Z."/>
            <person name="Hegedus B."/>
            <person name="Baldrian P."/>
            <person name="Stursova M."/>
            <person name="Weitz H."/>
            <person name="Taylor A."/>
            <person name="Grigoriev I.V."/>
            <person name="Nagy L.G."/>
            <person name="Martin F."/>
            <person name="Kauserud H."/>
        </authorList>
    </citation>
    <scope>NUCLEOTIDE SEQUENCE</scope>
    <source>
        <strain evidence="2">CBHHK200</strain>
    </source>
</reference>